<feature type="transmembrane region" description="Helical" evidence="2">
    <location>
        <begin position="323"/>
        <end position="342"/>
    </location>
</feature>
<feature type="region of interest" description="Disordered" evidence="1">
    <location>
        <begin position="243"/>
        <end position="283"/>
    </location>
</feature>
<keyword evidence="2" id="KW-0812">Transmembrane</keyword>
<dbReference type="PANTHER" id="PTHR38694:SF2">
    <property type="match status" value="1"/>
</dbReference>
<dbReference type="Pfam" id="PF11696">
    <property type="entry name" value="DUF3292"/>
    <property type="match status" value="1"/>
</dbReference>
<feature type="region of interest" description="Disordered" evidence="1">
    <location>
        <begin position="175"/>
        <end position="217"/>
    </location>
</feature>
<feature type="compositionally biased region" description="Basic and acidic residues" evidence="1">
    <location>
        <begin position="1"/>
        <end position="11"/>
    </location>
</feature>
<keyword evidence="2" id="KW-0472">Membrane</keyword>
<feature type="compositionally biased region" description="Low complexity" evidence="1">
    <location>
        <begin position="435"/>
        <end position="456"/>
    </location>
</feature>
<proteinExistence type="predicted"/>
<feature type="compositionally biased region" description="Basic and acidic residues" evidence="1">
    <location>
        <begin position="266"/>
        <end position="276"/>
    </location>
</feature>
<organism evidence="3 4">
    <name type="scientific">Penicillium steckii</name>
    <dbReference type="NCBI Taxonomy" id="303698"/>
    <lineage>
        <taxon>Eukaryota</taxon>
        <taxon>Fungi</taxon>
        <taxon>Dikarya</taxon>
        <taxon>Ascomycota</taxon>
        <taxon>Pezizomycotina</taxon>
        <taxon>Eurotiomycetes</taxon>
        <taxon>Eurotiomycetidae</taxon>
        <taxon>Eurotiales</taxon>
        <taxon>Aspergillaceae</taxon>
        <taxon>Penicillium</taxon>
    </lineage>
</organism>
<dbReference type="AlphaFoldDB" id="A0A1V6SX43"/>
<keyword evidence="4" id="KW-1185">Reference proteome</keyword>
<feature type="compositionally biased region" description="Basic and acidic residues" evidence="1">
    <location>
        <begin position="197"/>
        <end position="217"/>
    </location>
</feature>
<dbReference type="OrthoDB" id="1708389at2759"/>
<dbReference type="Proteomes" id="UP000191285">
    <property type="component" value="Unassembled WGS sequence"/>
</dbReference>
<keyword evidence="2" id="KW-1133">Transmembrane helix</keyword>
<sequence>MSQDHESPREIEDTDSYELPQVPEESGPIQRTSENHRNVEWKPSSRIVEETLAEGLSNEDLWMLIRRFNKQIYHVKALPGANQDLDLNRAENEVYPPEKLRMTLERFYTSVVVGLIELFRHVGRLQSWREPVRTAVFCSIYFSSWAADLLIPTSLGLLIALILCPPIRSLLFPALPQTPPPDNSNNSTSDAPADEQPESHDSLTGAPEKHKGETAEQEAKVLLDSFATMAVQGAAGKFGYPLEEETTESSPAPQDVPLIEGPAETSDDKAAEEKTKKPMKKKISHGTDQAMRVISDITDVYERFANILSPTPPFYLVSPRLRLSGILSIICLVVPFTSSYWIIKSIGFILGVGFFGAPVFSYLTDLMNRKFPNWPAQLDINLTLLKGVPTNAQLTLTLLRIGEINSSPLPPPPTTEEGEPAWPIKRKKSKGITPQSTNLSNQTTDSTTDLSSTDSSAPPKPKRRTIFKLLKFFRRTIATAIRGHIAFDRAMAIAGSAHTKNLLGMLQKHRISGTPYGPLKFDAKFERKRGAAVIDSTKEPPILYFTTYQSAGLEDLSIEARKKGSILFQIPVTEIQELRKTEGLGWKGKLIVELTAGSKEAADGLVIYGGEVGQSFHLTGMRSRNQLFNRLVAIDAQFWESH</sequence>
<feature type="transmembrane region" description="Helical" evidence="2">
    <location>
        <begin position="348"/>
        <end position="364"/>
    </location>
</feature>
<name>A0A1V6SX43_9EURO</name>
<gene>
    <name evidence="3" type="ORF">PENSTE_c017G10295</name>
</gene>
<evidence type="ECO:0000256" key="1">
    <source>
        <dbReference type="SAM" id="MobiDB-lite"/>
    </source>
</evidence>
<dbReference type="PANTHER" id="PTHR38694">
    <property type="entry name" value="CONSERVED EXPRESSED PROTEIN"/>
    <property type="match status" value="1"/>
</dbReference>
<dbReference type="STRING" id="303698.A0A1V6SX43"/>
<dbReference type="InterPro" id="IPR021709">
    <property type="entry name" value="DUF3292"/>
</dbReference>
<evidence type="ECO:0000256" key="2">
    <source>
        <dbReference type="SAM" id="Phobius"/>
    </source>
</evidence>
<evidence type="ECO:0000313" key="3">
    <source>
        <dbReference type="EMBL" id="OQE18575.1"/>
    </source>
</evidence>
<reference evidence="4" key="1">
    <citation type="journal article" date="2017" name="Nat. Microbiol.">
        <title>Global analysis of biosynthetic gene clusters reveals vast potential of secondary metabolite production in Penicillium species.</title>
        <authorList>
            <person name="Nielsen J.C."/>
            <person name="Grijseels S."/>
            <person name="Prigent S."/>
            <person name="Ji B."/>
            <person name="Dainat J."/>
            <person name="Nielsen K.F."/>
            <person name="Frisvad J.C."/>
            <person name="Workman M."/>
            <person name="Nielsen J."/>
        </authorList>
    </citation>
    <scope>NUCLEOTIDE SEQUENCE [LARGE SCALE GENOMIC DNA]</scope>
    <source>
        <strain evidence="4">IBT 24891</strain>
    </source>
</reference>
<feature type="region of interest" description="Disordered" evidence="1">
    <location>
        <begin position="407"/>
        <end position="461"/>
    </location>
</feature>
<evidence type="ECO:0000313" key="4">
    <source>
        <dbReference type="Proteomes" id="UP000191285"/>
    </source>
</evidence>
<feature type="region of interest" description="Disordered" evidence="1">
    <location>
        <begin position="1"/>
        <end position="40"/>
    </location>
</feature>
<dbReference type="EMBL" id="MLKD01000017">
    <property type="protein sequence ID" value="OQE18575.1"/>
    <property type="molecule type" value="Genomic_DNA"/>
</dbReference>
<protein>
    <submittedName>
        <fullName evidence="3">Uncharacterized protein</fullName>
    </submittedName>
</protein>
<comment type="caution">
    <text evidence="3">The sequence shown here is derived from an EMBL/GenBank/DDBJ whole genome shotgun (WGS) entry which is preliminary data.</text>
</comment>
<accession>A0A1V6SX43</accession>